<name>A0A518KD65_9BACT</name>
<dbReference type="EMBL" id="CP036349">
    <property type="protein sequence ID" value="QDV75734.1"/>
    <property type="molecule type" value="Genomic_DNA"/>
</dbReference>
<sequence>MLRHLRPLYHCQSMIALVVRPPYGVLLFCESLEGLFANGPSIF</sequence>
<evidence type="ECO:0000313" key="1">
    <source>
        <dbReference type="EMBL" id="QDV75734.1"/>
    </source>
</evidence>
<proteinExistence type="predicted"/>
<organism evidence="1 2">
    <name type="scientific">Botrimarina mediterranea</name>
    <dbReference type="NCBI Taxonomy" id="2528022"/>
    <lineage>
        <taxon>Bacteria</taxon>
        <taxon>Pseudomonadati</taxon>
        <taxon>Planctomycetota</taxon>
        <taxon>Planctomycetia</taxon>
        <taxon>Pirellulales</taxon>
        <taxon>Lacipirellulaceae</taxon>
        <taxon>Botrimarina</taxon>
    </lineage>
</organism>
<accession>A0A518KD65</accession>
<evidence type="ECO:0000313" key="2">
    <source>
        <dbReference type="Proteomes" id="UP000316426"/>
    </source>
</evidence>
<dbReference type="KEGG" id="bmei:Spa11_39550"/>
<dbReference type="AlphaFoldDB" id="A0A518KD65"/>
<dbReference type="Proteomes" id="UP000316426">
    <property type="component" value="Chromosome"/>
</dbReference>
<keyword evidence="2" id="KW-1185">Reference proteome</keyword>
<gene>
    <name evidence="1" type="ORF">Spa11_39550</name>
</gene>
<protein>
    <submittedName>
        <fullName evidence="1">Uncharacterized protein</fullName>
    </submittedName>
</protein>
<reference evidence="1 2" key="1">
    <citation type="submission" date="2019-02" db="EMBL/GenBank/DDBJ databases">
        <title>Deep-cultivation of Planctomycetes and their phenomic and genomic characterization uncovers novel biology.</title>
        <authorList>
            <person name="Wiegand S."/>
            <person name="Jogler M."/>
            <person name="Boedeker C."/>
            <person name="Pinto D."/>
            <person name="Vollmers J."/>
            <person name="Rivas-Marin E."/>
            <person name="Kohn T."/>
            <person name="Peeters S.H."/>
            <person name="Heuer A."/>
            <person name="Rast P."/>
            <person name="Oberbeckmann S."/>
            <person name="Bunk B."/>
            <person name="Jeske O."/>
            <person name="Meyerdierks A."/>
            <person name="Storesund J.E."/>
            <person name="Kallscheuer N."/>
            <person name="Luecker S."/>
            <person name="Lage O.M."/>
            <person name="Pohl T."/>
            <person name="Merkel B.J."/>
            <person name="Hornburger P."/>
            <person name="Mueller R.-W."/>
            <person name="Bruemmer F."/>
            <person name="Labrenz M."/>
            <person name="Spormann A.M."/>
            <person name="Op den Camp H."/>
            <person name="Overmann J."/>
            <person name="Amann R."/>
            <person name="Jetten M.S.M."/>
            <person name="Mascher T."/>
            <person name="Medema M.H."/>
            <person name="Devos D.P."/>
            <person name="Kaster A.-K."/>
            <person name="Ovreas L."/>
            <person name="Rohde M."/>
            <person name="Galperin M.Y."/>
            <person name="Jogler C."/>
        </authorList>
    </citation>
    <scope>NUCLEOTIDE SEQUENCE [LARGE SCALE GENOMIC DNA]</scope>
    <source>
        <strain evidence="1 2">Spa11</strain>
    </source>
</reference>